<sequence length="355" mass="38212">MKTNFTIILFADAQAERRTVGALQSSHSSIKQSPTNEKLQSPAGASSRLPTNGVDDFAPDVDGDRSFYEGAPPQRPNNLHWEQQQQQRQAKHESDEETNNMVATFQEDVASDDEYPSPVYAPANGHSPSPQKTIGSLPKNLPQDEDDYHPASPTPMAYEMPLPGSAEAAAKTPASETVEDAQMPDKLPSFSAQDLDSWFGAAETPVVKKPSSATVSAKAVTDEEDNDNPLVAPKPIDSDQSSDEEVASNTNVAIKSADTFDASPPKGVALFLVRDESPPKLTKSEKEKKPRKSGKDGEKSSSKKVKGEKEKKEKKTKKSSKEGRSTSGGRNVALEDFLGGPLDGGSSQPDDYDPL</sequence>
<protein>
    <submittedName>
        <fullName evidence="3">Uncharacterized protein</fullName>
    </submittedName>
</protein>
<dbReference type="Proteomes" id="UP000887566">
    <property type="component" value="Unplaced"/>
</dbReference>
<proteinExistence type="predicted"/>
<dbReference type="WBParaSite" id="PSAMB.scaffold4089size15738.g23439.t1">
    <property type="protein sequence ID" value="PSAMB.scaffold4089size15738.g23439.t1"/>
    <property type="gene ID" value="PSAMB.scaffold4089size15738.g23439"/>
</dbReference>
<name>A0A914WGK0_9BILA</name>
<reference evidence="3" key="1">
    <citation type="submission" date="2022-11" db="UniProtKB">
        <authorList>
            <consortium name="WormBaseParasite"/>
        </authorList>
    </citation>
    <scope>IDENTIFICATION</scope>
</reference>
<organism evidence="2 3">
    <name type="scientific">Plectus sambesii</name>
    <dbReference type="NCBI Taxonomy" id="2011161"/>
    <lineage>
        <taxon>Eukaryota</taxon>
        <taxon>Metazoa</taxon>
        <taxon>Ecdysozoa</taxon>
        <taxon>Nematoda</taxon>
        <taxon>Chromadorea</taxon>
        <taxon>Plectida</taxon>
        <taxon>Plectina</taxon>
        <taxon>Plectoidea</taxon>
        <taxon>Plectidae</taxon>
        <taxon>Plectus</taxon>
    </lineage>
</organism>
<feature type="region of interest" description="Disordered" evidence="1">
    <location>
        <begin position="17"/>
        <end position="355"/>
    </location>
</feature>
<evidence type="ECO:0000313" key="2">
    <source>
        <dbReference type="Proteomes" id="UP000887566"/>
    </source>
</evidence>
<feature type="compositionally biased region" description="Polar residues" evidence="1">
    <location>
        <begin position="22"/>
        <end position="39"/>
    </location>
</feature>
<dbReference type="AlphaFoldDB" id="A0A914WGK0"/>
<accession>A0A914WGK0</accession>
<evidence type="ECO:0000256" key="1">
    <source>
        <dbReference type="SAM" id="MobiDB-lite"/>
    </source>
</evidence>
<feature type="compositionally biased region" description="Basic and acidic residues" evidence="1">
    <location>
        <begin position="273"/>
        <end position="324"/>
    </location>
</feature>
<keyword evidence="2" id="KW-1185">Reference proteome</keyword>
<evidence type="ECO:0000313" key="3">
    <source>
        <dbReference type="WBParaSite" id="PSAMB.scaffold4089size15738.g23439.t1"/>
    </source>
</evidence>